<organism evidence="9 10">
    <name type="scientific">Acanthamoeba castellanii (strain ATCC 30010 / Neff)</name>
    <dbReference type="NCBI Taxonomy" id="1257118"/>
    <lineage>
        <taxon>Eukaryota</taxon>
        <taxon>Amoebozoa</taxon>
        <taxon>Discosea</taxon>
        <taxon>Longamoebia</taxon>
        <taxon>Centramoebida</taxon>
        <taxon>Acanthamoebidae</taxon>
        <taxon>Acanthamoeba</taxon>
    </lineage>
</organism>
<dbReference type="FunFam" id="3.90.70.80:FF:000018">
    <property type="entry name" value="OTU domain-containing protein 5-B"/>
    <property type="match status" value="1"/>
</dbReference>
<dbReference type="GO" id="GO:0016579">
    <property type="term" value="P:protein deubiquitination"/>
    <property type="evidence" value="ECO:0007669"/>
    <property type="project" value="TreeGrafter"/>
</dbReference>
<evidence type="ECO:0000313" key="9">
    <source>
        <dbReference type="EMBL" id="ELR23925.1"/>
    </source>
</evidence>
<dbReference type="EC" id="3.4.19.12" evidence="3"/>
<keyword evidence="6" id="KW-0378">Hydrolase</keyword>
<dbReference type="InterPro" id="IPR038765">
    <property type="entry name" value="Papain-like_cys_pep_sf"/>
</dbReference>
<feature type="region of interest" description="Disordered" evidence="7">
    <location>
        <begin position="1"/>
        <end position="70"/>
    </location>
</feature>
<keyword evidence="4 9" id="KW-0645">Protease</keyword>
<dbReference type="InterPro" id="IPR050704">
    <property type="entry name" value="Peptidase_C85-like"/>
</dbReference>
<dbReference type="EMBL" id="KB007842">
    <property type="protein sequence ID" value="ELR23925.1"/>
    <property type="molecule type" value="Genomic_DNA"/>
</dbReference>
<dbReference type="Proteomes" id="UP000011083">
    <property type="component" value="Unassembled WGS sequence"/>
</dbReference>
<name>L8HFI6_ACACF</name>
<dbReference type="KEGG" id="acan:ACA1_074920"/>
<sequence length="329" mass="37079">MYDSEGEDDDALLFPTSTTTPSRPALSDRDAKKPRKSAGGEDGYNSDDEGRQGAVADSHGTLPEDEGAFEEDLRRVGYQIKRMTGDGNCLFRAVADQVYGDAEMHDEVRSRCMDYMEKEREHYSQFVAEDFTEYVRRKKRDKVFGNHLEIQAISEIYNRPIEVYAYGHREPINIFHKHYFTEYAPIRLSYHWGNHYNSVIDPENPSVGVGLGLPQLNNPGLEMERAIEQSIEDTLYKDVVEASEWEATQKQLEEEVLRQSALEANVAVPGIDREGDFFMGEGELKAALGGASLDPSAGSGLAAFGDEDEQLAAILRQSELEYWQSLSRE</sequence>
<evidence type="ECO:0000256" key="4">
    <source>
        <dbReference type="ARBA" id="ARBA00022670"/>
    </source>
</evidence>
<dbReference type="SUPFAM" id="SSF54001">
    <property type="entry name" value="Cysteine proteinases"/>
    <property type="match status" value="1"/>
</dbReference>
<dbReference type="Gene3D" id="3.90.70.80">
    <property type="match status" value="1"/>
</dbReference>
<dbReference type="GeneID" id="14924922"/>
<dbReference type="OrthoDB" id="409956at2759"/>
<dbReference type="PANTHER" id="PTHR12419">
    <property type="entry name" value="OTU DOMAIN CONTAINING PROTEIN"/>
    <property type="match status" value="1"/>
</dbReference>
<evidence type="ECO:0000256" key="1">
    <source>
        <dbReference type="ARBA" id="ARBA00000707"/>
    </source>
</evidence>
<evidence type="ECO:0000256" key="5">
    <source>
        <dbReference type="ARBA" id="ARBA00022786"/>
    </source>
</evidence>
<feature type="compositionally biased region" description="Acidic residues" evidence="7">
    <location>
        <begin position="1"/>
        <end position="11"/>
    </location>
</feature>
<feature type="domain" description="OTU" evidence="8">
    <location>
        <begin position="78"/>
        <end position="202"/>
    </location>
</feature>
<dbReference type="STRING" id="1257118.L8HFI6"/>
<evidence type="ECO:0000256" key="6">
    <source>
        <dbReference type="ARBA" id="ARBA00022801"/>
    </source>
</evidence>
<dbReference type="GO" id="GO:0061578">
    <property type="term" value="F:K63-linked deubiquitinase activity"/>
    <property type="evidence" value="ECO:0007669"/>
    <property type="project" value="TreeGrafter"/>
</dbReference>
<dbReference type="PANTHER" id="PTHR12419:SF4">
    <property type="entry name" value="OTU DOMAIN-CONTAINING PROTEIN 5"/>
    <property type="match status" value="1"/>
</dbReference>
<evidence type="ECO:0000259" key="8">
    <source>
        <dbReference type="PROSITE" id="PS50802"/>
    </source>
</evidence>
<dbReference type="InterPro" id="IPR003323">
    <property type="entry name" value="OTU_dom"/>
</dbReference>
<keyword evidence="10" id="KW-1185">Reference proteome</keyword>
<keyword evidence="5" id="KW-0833">Ubl conjugation pathway</keyword>
<dbReference type="AlphaFoldDB" id="L8HFI6"/>
<dbReference type="Pfam" id="PF02338">
    <property type="entry name" value="OTU"/>
    <property type="match status" value="1"/>
</dbReference>
<evidence type="ECO:0000313" key="10">
    <source>
        <dbReference type="Proteomes" id="UP000011083"/>
    </source>
</evidence>
<dbReference type="PROSITE" id="PS50802">
    <property type="entry name" value="OTU"/>
    <property type="match status" value="1"/>
</dbReference>
<reference evidence="9 10" key="1">
    <citation type="journal article" date="2013" name="Genome Biol.">
        <title>Genome of Acanthamoeba castellanii highlights extensive lateral gene transfer and early evolution of tyrosine kinase signaling.</title>
        <authorList>
            <person name="Clarke M."/>
            <person name="Lohan A.J."/>
            <person name="Liu B."/>
            <person name="Lagkouvardos I."/>
            <person name="Roy S."/>
            <person name="Zafar N."/>
            <person name="Bertelli C."/>
            <person name="Schilde C."/>
            <person name="Kianianmomeni A."/>
            <person name="Burglin T.R."/>
            <person name="Frech C."/>
            <person name="Turcotte B."/>
            <person name="Kopec K.O."/>
            <person name="Synnott J.M."/>
            <person name="Choo C."/>
            <person name="Paponov I."/>
            <person name="Finkler A."/>
            <person name="Soon Heng Tan C."/>
            <person name="Hutchins A.P."/>
            <person name="Weinmeier T."/>
            <person name="Rattei T."/>
            <person name="Chu J.S."/>
            <person name="Gimenez G."/>
            <person name="Irimia M."/>
            <person name="Rigden D.J."/>
            <person name="Fitzpatrick D.A."/>
            <person name="Lorenzo-Morales J."/>
            <person name="Bateman A."/>
            <person name="Chiu C.H."/>
            <person name="Tang P."/>
            <person name="Hegemann P."/>
            <person name="Fromm H."/>
            <person name="Raoult D."/>
            <person name="Greub G."/>
            <person name="Miranda-Saavedra D."/>
            <person name="Chen N."/>
            <person name="Nash P."/>
            <person name="Ginger M.L."/>
            <person name="Horn M."/>
            <person name="Schaap P."/>
            <person name="Caler L."/>
            <person name="Loftus B."/>
        </authorList>
    </citation>
    <scope>NUCLEOTIDE SEQUENCE [LARGE SCALE GENOMIC DNA]</scope>
    <source>
        <strain evidence="9 10">Neff</strain>
    </source>
</reference>
<dbReference type="VEuPathDB" id="AmoebaDB:ACA1_074920"/>
<comment type="similarity">
    <text evidence="2">Belongs to the peptidase C85 family.</text>
</comment>
<dbReference type="GO" id="GO:0004843">
    <property type="term" value="F:cysteine-type deubiquitinase activity"/>
    <property type="evidence" value="ECO:0007669"/>
    <property type="project" value="UniProtKB-EC"/>
</dbReference>
<accession>L8HFI6</accession>
<comment type="catalytic activity">
    <reaction evidence="1">
        <text>Thiol-dependent hydrolysis of ester, thioester, amide, peptide and isopeptide bonds formed by the C-terminal Gly of ubiquitin (a 76-residue protein attached to proteins as an intracellular targeting signal).</text>
        <dbReference type="EC" id="3.4.19.12"/>
    </reaction>
</comment>
<dbReference type="GO" id="GO:0006508">
    <property type="term" value="P:proteolysis"/>
    <property type="evidence" value="ECO:0007669"/>
    <property type="project" value="UniProtKB-KW"/>
</dbReference>
<dbReference type="CDD" id="cd22796">
    <property type="entry name" value="OTU_plant_OTU6-like"/>
    <property type="match status" value="1"/>
</dbReference>
<gene>
    <name evidence="9" type="ORF">ACA1_074920</name>
</gene>
<evidence type="ECO:0000256" key="2">
    <source>
        <dbReference type="ARBA" id="ARBA00010407"/>
    </source>
</evidence>
<proteinExistence type="inferred from homology"/>
<evidence type="ECO:0000256" key="3">
    <source>
        <dbReference type="ARBA" id="ARBA00012759"/>
    </source>
</evidence>
<protein>
    <recommendedName>
        <fullName evidence="3">ubiquitinyl hydrolase 1</fullName>
        <ecNumber evidence="3">3.4.19.12</ecNumber>
    </recommendedName>
</protein>
<dbReference type="RefSeq" id="XP_004353453.1">
    <property type="nucleotide sequence ID" value="XM_004353401.1"/>
</dbReference>
<evidence type="ECO:0000256" key="7">
    <source>
        <dbReference type="SAM" id="MobiDB-lite"/>
    </source>
</evidence>